<evidence type="ECO:0000313" key="2">
    <source>
        <dbReference type="Proteomes" id="UP001501455"/>
    </source>
</evidence>
<gene>
    <name evidence="1" type="ORF">GCM10019016_105650</name>
</gene>
<reference evidence="2" key="1">
    <citation type="journal article" date="2019" name="Int. J. Syst. Evol. Microbiol.">
        <title>The Global Catalogue of Microorganisms (GCM) 10K type strain sequencing project: providing services to taxonomists for standard genome sequencing and annotation.</title>
        <authorList>
            <consortium name="The Broad Institute Genomics Platform"/>
            <consortium name="The Broad Institute Genome Sequencing Center for Infectious Disease"/>
            <person name="Wu L."/>
            <person name="Ma J."/>
        </authorList>
    </citation>
    <scope>NUCLEOTIDE SEQUENCE [LARGE SCALE GENOMIC DNA]</scope>
    <source>
        <strain evidence="2">JCM 4816</strain>
    </source>
</reference>
<protein>
    <submittedName>
        <fullName evidence="1">Uncharacterized protein</fullName>
    </submittedName>
</protein>
<dbReference type="Proteomes" id="UP001501455">
    <property type="component" value="Unassembled WGS sequence"/>
</dbReference>
<dbReference type="EMBL" id="BAAAXF010000074">
    <property type="protein sequence ID" value="GAA3503455.1"/>
    <property type="molecule type" value="Genomic_DNA"/>
</dbReference>
<organism evidence="1 2">
    <name type="scientific">Streptomyces prasinosporus</name>
    <dbReference type="NCBI Taxonomy" id="68256"/>
    <lineage>
        <taxon>Bacteria</taxon>
        <taxon>Bacillati</taxon>
        <taxon>Actinomycetota</taxon>
        <taxon>Actinomycetes</taxon>
        <taxon>Kitasatosporales</taxon>
        <taxon>Streptomycetaceae</taxon>
        <taxon>Streptomyces</taxon>
        <taxon>Streptomyces albogriseolus group</taxon>
    </lineage>
</organism>
<comment type="caution">
    <text evidence="1">The sequence shown here is derived from an EMBL/GenBank/DDBJ whole genome shotgun (WGS) entry which is preliminary data.</text>
</comment>
<sequence>MQECCVAGRFVVGVAQELAEVVGVAAEEADEGLQDVVGWQDAGFEEGGDGFGGEDPAAGDGCVAGGGAAGA</sequence>
<proteinExistence type="predicted"/>
<name>A0ABP6U708_9ACTN</name>
<keyword evidence="2" id="KW-1185">Reference proteome</keyword>
<accession>A0ABP6U708</accession>
<evidence type="ECO:0000313" key="1">
    <source>
        <dbReference type="EMBL" id="GAA3503455.1"/>
    </source>
</evidence>